<feature type="coiled-coil region" evidence="1">
    <location>
        <begin position="141"/>
        <end position="168"/>
    </location>
</feature>
<dbReference type="Proteomes" id="UP000316733">
    <property type="component" value="Segment"/>
</dbReference>
<gene>
    <name evidence="2" type="ORF">EST35_0180</name>
</gene>
<keyword evidence="1" id="KW-0175">Coiled coil</keyword>
<evidence type="ECO:0000256" key="1">
    <source>
        <dbReference type="SAM" id="Coils"/>
    </source>
</evidence>
<protein>
    <submittedName>
        <fullName evidence="2">Uncharacterized protein</fullName>
    </submittedName>
</protein>
<sequence>MNISLRRARKLEIKLKNFLNESANYKAQIRVNSNSEQIIETLHVSRVKFETDLENKRKLISARFKIRELIGKNNHNVGIDNLITQREHIKEQIVLLQTMLLNDTVEDCIACDIIEAERKLNESMGKKTTVVPVSIINSNLKSKYLLEKNSLKARLDEIDEKILSLNNSTTITIDDDIKELLLDNRLI</sequence>
<keyword evidence="3" id="KW-1185">Reference proteome</keyword>
<proteinExistence type="predicted"/>
<accession>A0A4Y5JVB2</accession>
<evidence type="ECO:0000313" key="2">
    <source>
        <dbReference type="EMBL" id="QCG76061.1"/>
    </source>
</evidence>
<evidence type="ECO:0000313" key="3">
    <source>
        <dbReference type="Proteomes" id="UP000316733"/>
    </source>
</evidence>
<name>A0A4Y5JVB2_9CAUD</name>
<dbReference type="EMBL" id="MK797984">
    <property type="protein sequence ID" value="QCG76061.1"/>
    <property type="molecule type" value="Genomic_DNA"/>
</dbReference>
<reference evidence="3" key="1">
    <citation type="journal article" date="2020" name="bioRxiv">
        <title>Integrative omics analysis of Pseudomonas aeruginosa virus PA5oct highlights the molecular complexity of jumbo phages.</title>
        <authorList>
            <person name="Lood C."/>
            <person name="Danis-Wlodarczyk K."/>
            <person name="Blasdel B.G."/>
            <person name="Jang H.B."/>
            <person name="Vandenheuvel D."/>
            <person name="Briers Y."/>
            <person name="Noben J.-P."/>
            <person name="van Noort V."/>
            <person name="Drulis-Kawa Z."/>
            <person name="Lavigne R."/>
        </authorList>
    </citation>
    <scope>NUCLEOTIDE SEQUENCE [LARGE SCALE GENOMIC DNA]</scope>
</reference>
<organism evidence="2 3">
    <name type="scientific">Pseudomonas phage vB_PaeM_PA5oct</name>
    <dbReference type="NCBI Taxonomy" id="2163605"/>
    <lineage>
        <taxon>Viruses</taxon>
        <taxon>Duplodnaviria</taxon>
        <taxon>Heunggongvirae</taxon>
        <taxon>Uroviricota</taxon>
        <taxon>Caudoviricetes</taxon>
        <taxon>Arenbergviridae</taxon>
        <taxon>Wroclawvirus</taxon>
        <taxon>Wroclawvirus PA5oct</taxon>
    </lineage>
</organism>